<dbReference type="PANTHER" id="PTHR30204:SF58">
    <property type="entry name" value="HTH-TYPE TRANSCRIPTIONAL REGULATOR YFMP"/>
    <property type="match status" value="1"/>
</dbReference>
<dbReference type="GO" id="GO:0003677">
    <property type="term" value="F:DNA binding"/>
    <property type="evidence" value="ECO:0007669"/>
    <property type="project" value="UniProtKB-KW"/>
</dbReference>
<organism evidence="3 4">
    <name type="scientific">Cohnella pontilimi</name>
    <dbReference type="NCBI Taxonomy" id="2564100"/>
    <lineage>
        <taxon>Bacteria</taxon>
        <taxon>Bacillati</taxon>
        <taxon>Bacillota</taxon>
        <taxon>Bacilli</taxon>
        <taxon>Bacillales</taxon>
        <taxon>Paenibacillaceae</taxon>
        <taxon>Cohnella</taxon>
    </lineage>
</organism>
<dbReference type="InterPro" id="IPR000551">
    <property type="entry name" value="MerR-type_HTH_dom"/>
</dbReference>
<keyword evidence="1" id="KW-0238">DNA-binding</keyword>
<dbReference type="AlphaFoldDB" id="A0A4U0F958"/>
<name>A0A4U0F958_9BACL</name>
<accession>A0A4U0F958</accession>
<dbReference type="PANTHER" id="PTHR30204">
    <property type="entry name" value="REDOX-CYCLING DRUG-SENSING TRANSCRIPTIONAL ACTIVATOR SOXR"/>
    <property type="match status" value="1"/>
</dbReference>
<dbReference type="SUPFAM" id="SSF46955">
    <property type="entry name" value="Putative DNA-binding domain"/>
    <property type="match status" value="1"/>
</dbReference>
<dbReference type="OrthoDB" id="9791488at2"/>
<dbReference type="GO" id="GO:0003700">
    <property type="term" value="F:DNA-binding transcription factor activity"/>
    <property type="evidence" value="ECO:0007669"/>
    <property type="project" value="InterPro"/>
</dbReference>
<dbReference type="EMBL" id="SUPK01000010">
    <property type="protein sequence ID" value="TJY39602.1"/>
    <property type="molecule type" value="Genomic_DNA"/>
</dbReference>
<evidence type="ECO:0000256" key="1">
    <source>
        <dbReference type="ARBA" id="ARBA00023125"/>
    </source>
</evidence>
<evidence type="ECO:0000313" key="3">
    <source>
        <dbReference type="EMBL" id="TJY39602.1"/>
    </source>
</evidence>
<dbReference type="Pfam" id="PF13411">
    <property type="entry name" value="MerR_1"/>
    <property type="match status" value="1"/>
</dbReference>
<feature type="domain" description="HTH merR-type" evidence="2">
    <location>
        <begin position="3"/>
        <end position="73"/>
    </location>
</feature>
<sequence length="144" mass="17002">MNRYKIEDVAKECGLTKRTIRYYEEIGLLFPPERSEGGFRIYTDKHIERLKQIINARDVLGISLQELQEFISISEQFNNQRQEVRQIQDKELKLEKVAGLKQTLSQQLRLIDQKMDKLTAIRAQCSELYDRVLAAEDRIKSEQE</sequence>
<dbReference type="InterPro" id="IPR047057">
    <property type="entry name" value="MerR_fam"/>
</dbReference>
<dbReference type="PROSITE" id="PS50937">
    <property type="entry name" value="HTH_MERR_2"/>
    <property type="match status" value="1"/>
</dbReference>
<dbReference type="InterPro" id="IPR009061">
    <property type="entry name" value="DNA-bd_dom_put_sf"/>
</dbReference>
<dbReference type="Gene3D" id="1.10.1660.10">
    <property type="match status" value="1"/>
</dbReference>
<dbReference type="SMART" id="SM00422">
    <property type="entry name" value="HTH_MERR"/>
    <property type="match status" value="1"/>
</dbReference>
<dbReference type="Proteomes" id="UP000309673">
    <property type="component" value="Unassembled WGS sequence"/>
</dbReference>
<gene>
    <name evidence="3" type="ORF">E5161_18690</name>
</gene>
<keyword evidence="4" id="KW-1185">Reference proteome</keyword>
<proteinExistence type="predicted"/>
<dbReference type="RefSeq" id="WP_136779405.1">
    <property type="nucleotide sequence ID" value="NZ_SUPK01000010.1"/>
</dbReference>
<protein>
    <submittedName>
        <fullName evidence="3">MerR family transcriptional regulator</fullName>
    </submittedName>
</protein>
<reference evidence="3 4" key="1">
    <citation type="submission" date="2019-04" db="EMBL/GenBank/DDBJ databases">
        <title>Cohnella sp. nov., isolated from soil.</title>
        <authorList>
            <person name="Kim W."/>
        </authorList>
    </citation>
    <scope>NUCLEOTIDE SEQUENCE [LARGE SCALE GENOMIC DNA]</scope>
    <source>
        <strain evidence="3 4">CAU 1483</strain>
    </source>
</reference>
<comment type="caution">
    <text evidence="3">The sequence shown here is derived from an EMBL/GenBank/DDBJ whole genome shotgun (WGS) entry which is preliminary data.</text>
</comment>
<evidence type="ECO:0000259" key="2">
    <source>
        <dbReference type="PROSITE" id="PS50937"/>
    </source>
</evidence>
<evidence type="ECO:0000313" key="4">
    <source>
        <dbReference type="Proteomes" id="UP000309673"/>
    </source>
</evidence>